<evidence type="ECO:0000256" key="5">
    <source>
        <dbReference type="ARBA" id="ARBA00022705"/>
    </source>
</evidence>
<dbReference type="Pfam" id="PF17975">
    <property type="entry name" value="RNR_Alpha"/>
    <property type="match status" value="1"/>
</dbReference>
<keyword evidence="7" id="KW-1015">Disulfide bond</keyword>
<evidence type="ECO:0000259" key="11">
    <source>
        <dbReference type="Pfam" id="PF17975"/>
    </source>
</evidence>
<comment type="similarity">
    <text evidence="2">Belongs to the class II ribonucleoside-triphosphate reductase family.</text>
</comment>
<evidence type="ECO:0000256" key="9">
    <source>
        <dbReference type="ARBA" id="ARBA00023285"/>
    </source>
</evidence>
<evidence type="ECO:0000256" key="8">
    <source>
        <dbReference type="ARBA" id="ARBA00023284"/>
    </source>
</evidence>
<dbReference type="EMBL" id="UINC01005841">
    <property type="protein sequence ID" value="SVA23875.1"/>
    <property type="molecule type" value="Genomic_DNA"/>
</dbReference>
<organism evidence="13">
    <name type="scientific">marine metagenome</name>
    <dbReference type="NCBI Taxonomy" id="408172"/>
    <lineage>
        <taxon>unclassified sequences</taxon>
        <taxon>metagenomes</taxon>
        <taxon>ecological metagenomes</taxon>
    </lineage>
</organism>
<dbReference type="Pfam" id="PF21995">
    <property type="entry name" value="RNR-II_ins_dom"/>
    <property type="match status" value="1"/>
</dbReference>
<dbReference type="InterPro" id="IPR040763">
    <property type="entry name" value="RNR_alpha_hel"/>
</dbReference>
<proteinExistence type="inferred from homology"/>
<dbReference type="GO" id="GO:0004748">
    <property type="term" value="F:ribonucleoside-diphosphate reductase activity, thioredoxin disulfide as acceptor"/>
    <property type="evidence" value="ECO:0007669"/>
    <property type="project" value="TreeGrafter"/>
</dbReference>
<dbReference type="GO" id="GO:0008998">
    <property type="term" value="F:ribonucleoside-triphosphate reductase (thioredoxin) activity"/>
    <property type="evidence" value="ECO:0007669"/>
    <property type="project" value="UniProtKB-EC"/>
</dbReference>
<keyword evidence="6" id="KW-0560">Oxidoreductase</keyword>
<keyword evidence="5" id="KW-0235">DNA replication</keyword>
<accession>A0A381U6K2</accession>
<dbReference type="GO" id="GO:0006260">
    <property type="term" value="P:DNA replication"/>
    <property type="evidence" value="ECO:0007669"/>
    <property type="project" value="UniProtKB-KW"/>
</dbReference>
<evidence type="ECO:0000256" key="1">
    <source>
        <dbReference type="ARBA" id="ARBA00001922"/>
    </source>
</evidence>
<dbReference type="SUPFAM" id="SSF51998">
    <property type="entry name" value="PFL-like glycyl radical enzymes"/>
    <property type="match status" value="1"/>
</dbReference>
<evidence type="ECO:0000313" key="13">
    <source>
        <dbReference type="EMBL" id="SVA23875.1"/>
    </source>
</evidence>
<dbReference type="Gene3D" id="3.20.70.20">
    <property type="match status" value="3"/>
</dbReference>
<dbReference type="AlphaFoldDB" id="A0A381U6K2"/>
<feature type="domain" description="Ribonucleotide reductase alpha-helical" evidence="11">
    <location>
        <begin position="13"/>
        <end position="113"/>
    </location>
</feature>
<protein>
    <recommendedName>
        <fullName evidence="3">ribonucleoside-triphosphate reductase (thioredoxin)</fullName>
        <ecNumber evidence="3">1.17.4.2</ecNumber>
    </recommendedName>
</protein>
<sequence length="707" mass="79456">MLAPGKSPIAFHLKKEFKENLKNTPVNWGYGGLSEFTYYRTYARKMENGKLETWADCVFRVIEGTFSILKTHSVSSYITWDEKRAHKLAEEAAQRLFEFKWTPPGRGLWMMGTPFIWDKGGAALNNCAFVSTEDIDAELSKPFAFLMDVSMVGVGVGFDTKGAGKVAVCEPEGAPELIKVEDSREGWVEAISCLIDSYLDEGSLPVKIDTTLVRAYGEPIKGFGGVASGPDPLIQGFFGIRDVLQNRAKSSNPLLTSVDIVDIANIIGKIVVAGNVRRTAEIAFADPNDKDFMEMKNWETAGIETGSIAPIELSAISKDDYKKYNDSWDDRAEIAKKYSDKEWSYKFGGWRWASNNSIFAEIGQDYTEVEKSIATAGEPGFAWLHNMRAYSRMKDPIDWKDRRVAGGNPCLEQSLESYELCCLVETFPAKHEDYWDYQRTLKFAYLYAKTVTLMATHWSETNDVIKRNRRIGCSQSGIQEAIQKWGRRLYLDEFCDQAYTYIQYVDKKYSDWMGVPLSRKTTSVKPSGTVSLVAGSLPGIHYAESETYYRTIRLSAISPLVEILKNSGYRIEPAVSDPIRTVVVYFPVIHSKGTISKHDVSIWEQFTNAADLQHYWADNQVSITITFKPTEANQIARALSCFDSKLKGVSLLPITDHGYAQAPYISTDRLEIKEYAKSLKPLNFTSLSQEGENADANKFCDGEACEI</sequence>
<feature type="domain" description="B12-dependent ribonucleotide reductase insertion" evidence="12">
    <location>
        <begin position="178"/>
        <end position="244"/>
    </location>
</feature>
<evidence type="ECO:0000256" key="10">
    <source>
        <dbReference type="ARBA" id="ARBA00048987"/>
    </source>
</evidence>
<dbReference type="GO" id="GO:0031419">
    <property type="term" value="F:cobalamin binding"/>
    <property type="evidence" value="ECO:0007669"/>
    <property type="project" value="UniProtKB-KW"/>
</dbReference>
<evidence type="ECO:0000256" key="6">
    <source>
        <dbReference type="ARBA" id="ARBA00023002"/>
    </source>
</evidence>
<comment type="catalytic activity">
    <reaction evidence="10">
        <text>a 2'-deoxyribonucleoside 5'-triphosphate + [thioredoxin]-disulfide + H2O = a ribonucleoside 5'-triphosphate + [thioredoxin]-dithiol</text>
        <dbReference type="Rhea" id="RHEA:12701"/>
        <dbReference type="Rhea" id="RHEA-COMP:10698"/>
        <dbReference type="Rhea" id="RHEA-COMP:10700"/>
        <dbReference type="ChEBI" id="CHEBI:15377"/>
        <dbReference type="ChEBI" id="CHEBI:29950"/>
        <dbReference type="ChEBI" id="CHEBI:50058"/>
        <dbReference type="ChEBI" id="CHEBI:61557"/>
        <dbReference type="ChEBI" id="CHEBI:61560"/>
        <dbReference type="EC" id="1.17.4.2"/>
    </reaction>
</comment>
<dbReference type="PANTHER" id="PTHR43371:SF1">
    <property type="entry name" value="RIBONUCLEOSIDE-DIPHOSPHATE REDUCTASE"/>
    <property type="match status" value="1"/>
</dbReference>
<evidence type="ECO:0000256" key="4">
    <source>
        <dbReference type="ARBA" id="ARBA00022628"/>
    </source>
</evidence>
<gene>
    <name evidence="13" type="ORF">METZ01_LOCUS76729</name>
</gene>
<dbReference type="EC" id="1.17.4.2" evidence="3"/>
<keyword evidence="4" id="KW-0846">Cobalamin</keyword>
<reference evidence="13" key="1">
    <citation type="submission" date="2018-05" db="EMBL/GenBank/DDBJ databases">
        <authorList>
            <person name="Lanie J.A."/>
            <person name="Ng W.-L."/>
            <person name="Kazmierczak K.M."/>
            <person name="Andrzejewski T.M."/>
            <person name="Davidsen T.M."/>
            <person name="Wayne K.J."/>
            <person name="Tettelin H."/>
            <person name="Glass J.I."/>
            <person name="Rusch D."/>
            <person name="Podicherti R."/>
            <person name="Tsui H.-C.T."/>
            <person name="Winkler M.E."/>
        </authorList>
    </citation>
    <scope>NUCLEOTIDE SEQUENCE</scope>
</reference>
<keyword evidence="8" id="KW-0676">Redox-active center</keyword>
<dbReference type="PANTHER" id="PTHR43371">
    <property type="entry name" value="VITAMIN B12-DEPENDENT RIBONUCLEOTIDE REDUCTASE"/>
    <property type="match status" value="1"/>
</dbReference>
<evidence type="ECO:0000256" key="7">
    <source>
        <dbReference type="ARBA" id="ARBA00023157"/>
    </source>
</evidence>
<keyword evidence="9" id="KW-0170">Cobalt</keyword>
<comment type="cofactor">
    <cofactor evidence="1">
        <name>adenosylcob(III)alamin</name>
        <dbReference type="ChEBI" id="CHEBI:18408"/>
    </cofactor>
</comment>
<name>A0A381U6K2_9ZZZZ</name>
<dbReference type="InterPro" id="IPR054158">
    <property type="entry name" value="RNR-II_ins_dom"/>
</dbReference>
<evidence type="ECO:0000256" key="2">
    <source>
        <dbReference type="ARBA" id="ARBA00005654"/>
    </source>
</evidence>
<dbReference type="InterPro" id="IPR050862">
    <property type="entry name" value="RdRp_reductase_class-2"/>
</dbReference>
<evidence type="ECO:0000259" key="12">
    <source>
        <dbReference type="Pfam" id="PF21995"/>
    </source>
</evidence>
<evidence type="ECO:0000256" key="3">
    <source>
        <dbReference type="ARBA" id="ARBA00012275"/>
    </source>
</evidence>